<dbReference type="Gene3D" id="3.30.1360.120">
    <property type="entry name" value="Probable tRNA modification gtpase trme, domain 1"/>
    <property type="match status" value="1"/>
</dbReference>
<dbReference type="Gene3D" id="3.40.50.300">
    <property type="entry name" value="P-loop containing nucleotide triphosphate hydrolases"/>
    <property type="match status" value="1"/>
</dbReference>
<dbReference type="CDD" id="cd14858">
    <property type="entry name" value="TrmE_N"/>
    <property type="match status" value="1"/>
</dbReference>
<dbReference type="SUPFAM" id="SSF103025">
    <property type="entry name" value="Folate-binding domain"/>
    <property type="match status" value="1"/>
</dbReference>
<dbReference type="CDD" id="cd04164">
    <property type="entry name" value="trmE"/>
    <property type="match status" value="1"/>
</dbReference>
<dbReference type="InterPro" id="IPR018948">
    <property type="entry name" value="GTP-bd_TrmE_N"/>
</dbReference>
<dbReference type="Pfam" id="PF10396">
    <property type="entry name" value="TrmE_N"/>
    <property type="match status" value="1"/>
</dbReference>
<dbReference type="InterPro" id="IPR005225">
    <property type="entry name" value="Small_GTP-bd"/>
</dbReference>
<dbReference type="SUPFAM" id="SSF52540">
    <property type="entry name" value="P-loop containing nucleoside triphosphate hydrolases"/>
    <property type="match status" value="1"/>
</dbReference>
<dbReference type="GO" id="GO:0005525">
    <property type="term" value="F:GTP binding"/>
    <property type="evidence" value="ECO:0007669"/>
    <property type="project" value="UniProtKB-KW"/>
</dbReference>
<evidence type="ECO:0000256" key="4">
    <source>
        <dbReference type="ARBA" id="ARBA00023134"/>
    </source>
</evidence>
<dbReference type="HAMAP" id="MF_00379">
    <property type="entry name" value="GTPase_MnmE"/>
    <property type="match status" value="1"/>
</dbReference>
<gene>
    <name evidence="6" type="ORF">HJC23_000021</name>
</gene>
<dbReference type="NCBIfam" id="TIGR00231">
    <property type="entry name" value="small_GTP"/>
    <property type="match status" value="1"/>
</dbReference>
<evidence type="ECO:0000256" key="2">
    <source>
        <dbReference type="ARBA" id="ARBA00022694"/>
    </source>
</evidence>
<evidence type="ECO:0000256" key="1">
    <source>
        <dbReference type="ARBA" id="ARBA00011043"/>
    </source>
</evidence>
<dbReference type="InterPro" id="IPR027368">
    <property type="entry name" value="MnmE_dom2"/>
</dbReference>
<accession>A0ABD3PCN8</accession>
<dbReference type="Proteomes" id="UP001516023">
    <property type="component" value="Unassembled WGS sequence"/>
</dbReference>
<dbReference type="PANTHER" id="PTHR42714:SF2">
    <property type="entry name" value="TRNA MODIFICATION GTPASE GTPBP3, MITOCHONDRIAL"/>
    <property type="match status" value="1"/>
</dbReference>
<dbReference type="InterPro" id="IPR027266">
    <property type="entry name" value="TrmE/GcvT-like"/>
</dbReference>
<keyword evidence="2" id="KW-0819">tRNA processing</keyword>
<dbReference type="InterPro" id="IPR004520">
    <property type="entry name" value="GTPase_MnmE"/>
</dbReference>
<evidence type="ECO:0000313" key="7">
    <source>
        <dbReference type="Proteomes" id="UP001516023"/>
    </source>
</evidence>
<keyword evidence="4" id="KW-0342">GTP-binding</keyword>
<dbReference type="PROSITE" id="PS51709">
    <property type="entry name" value="G_TRME"/>
    <property type="match status" value="1"/>
</dbReference>
<keyword evidence="3" id="KW-0547">Nucleotide-binding</keyword>
<evidence type="ECO:0000259" key="5">
    <source>
        <dbReference type="PROSITE" id="PS51709"/>
    </source>
</evidence>
<dbReference type="EMBL" id="JABMIG020000226">
    <property type="protein sequence ID" value="KAL3784936.1"/>
    <property type="molecule type" value="Genomic_DNA"/>
</dbReference>
<dbReference type="AlphaFoldDB" id="A0ABD3PCN8"/>
<dbReference type="PRINTS" id="PR00326">
    <property type="entry name" value="GTP1OBG"/>
</dbReference>
<comment type="caution">
    <text evidence="6">The sequence shown here is derived from an EMBL/GenBank/DDBJ whole genome shotgun (WGS) entry which is preliminary data.</text>
</comment>
<proteinExistence type="inferred from homology"/>
<evidence type="ECO:0000256" key="3">
    <source>
        <dbReference type="ARBA" id="ARBA00022741"/>
    </source>
</evidence>
<protein>
    <recommendedName>
        <fullName evidence="5">TrmE-type G domain-containing protein</fullName>
    </recommendedName>
</protein>
<organism evidence="6 7">
    <name type="scientific">Cyclotella cryptica</name>
    <dbReference type="NCBI Taxonomy" id="29204"/>
    <lineage>
        <taxon>Eukaryota</taxon>
        <taxon>Sar</taxon>
        <taxon>Stramenopiles</taxon>
        <taxon>Ochrophyta</taxon>
        <taxon>Bacillariophyta</taxon>
        <taxon>Coscinodiscophyceae</taxon>
        <taxon>Thalassiosirophycidae</taxon>
        <taxon>Stephanodiscales</taxon>
        <taxon>Stephanodiscaceae</taxon>
        <taxon>Cyclotella</taxon>
    </lineage>
</organism>
<sequence>MQEETIFALSSGGGGASIGSGATAVAVIRISGPCAFDALRELLSPYPLSTIEVGGNTDTDATVKVPKLPKPRMASLRTLYDPCNDSQNFNNPKIKWNKRDPLDSALVLTFPGPNSFTGEDIVELHCHGSRAVVHGVLSSLSSLSFRRVPSLSYSPQNFQQMRLRPADPGEFTQRAYANGKLGLVEVEALADLIVADTILQRKQALKQFDGRLSRLYGEWREELIKGLAHAEAVIDFGDDEALDAHDEFDNGIPNGPIENDGGMSIWGTITPRIASLRQAMQRHLADASRGELLRDGLRIAIVGRPNAGKSSLLNLLAGRDAAIVSSTPGTTRDVVEVMLDLGGARCSLLDTAGVREEKEDGVNEIEVEGMKRARLAARDAHIIVAVVDATDLERGLEAIDELIRFEEDSGDSYSQSKSDDIMYVLNKLDLLEKEEYKKCEQKLQDVPKFGISCTTSEGVNDFLSYLTQQALSRVSGQSHASDLNVEGTEGAVITRARHRRHVEAAAEALERFECLSGQGYMALDMAAEELRLAASELGRITGAIDKPSSFKFRDTIESHGDGIRQKTLITLCILDSAKLDWRIDEISFVTEHTTYHAQQTFFNYVWPNEIFVHDSRPSFKIDQQKAKMVLKKVWLRSWFTRPFTITNSARKQEESIEPNSMAAKNEKKYDPSDFVREERERIDKIRDLLDAKDYNTALKGLLADTDGDLHYFNRVKSEMMSQEHDHAFRNRHGKLKCSMEEPELDNERVCLWQGQSERGFPLRCHNKSINHPHETMSNHLGVICPRPLDFCAYHVRYCIETINHGDLPIKIRVPNEHALCNECYVLKTAVRPPMLNRIPGTRRKR</sequence>
<keyword evidence="7" id="KW-1185">Reference proteome</keyword>
<comment type="similarity">
    <text evidence="1">Belongs to the TRAFAC class TrmE-Era-EngA-EngB-Septin-like GTPase superfamily. TrmE GTPase family.</text>
</comment>
<feature type="domain" description="TrmE-type G" evidence="5">
    <location>
        <begin position="296"/>
        <end position="471"/>
    </location>
</feature>
<dbReference type="InterPro" id="IPR025867">
    <property type="entry name" value="MnmE_helical"/>
</dbReference>
<dbReference type="InterPro" id="IPR027417">
    <property type="entry name" value="P-loop_NTPase"/>
</dbReference>
<dbReference type="NCBIfam" id="NF003661">
    <property type="entry name" value="PRK05291.1-3"/>
    <property type="match status" value="1"/>
</dbReference>
<dbReference type="Gene3D" id="1.20.120.430">
    <property type="entry name" value="tRNA modification GTPase MnmE domain 2"/>
    <property type="match status" value="1"/>
</dbReference>
<dbReference type="InterPro" id="IPR006073">
    <property type="entry name" value="GTP-bd"/>
</dbReference>
<dbReference type="InterPro" id="IPR031168">
    <property type="entry name" value="G_TrmE"/>
</dbReference>
<dbReference type="Pfam" id="PF12631">
    <property type="entry name" value="MnmE_helical"/>
    <property type="match status" value="1"/>
</dbReference>
<reference evidence="6 7" key="1">
    <citation type="journal article" date="2020" name="G3 (Bethesda)">
        <title>Improved Reference Genome for Cyclotella cryptica CCMP332, a Model for Cell Wall Morphogenesis, Salinity Adaptation, and Lipid Production in Diatoms (Bacillariophyta).</title>
        <authorList>
            <person name="Roberts W.R."/>
            <person name="Downey K.M."/>
            <person name="Ruck E.C."/>
            <person name="Traller J.C."/>
            <person name="Alverson A.J."/>
        </authorList>
    </citation>
    <scope>NUCLEOTIDE SEQUENCE [LARGE SCALE GENOMIC DNA]</scope>
    <source>
        <strain evidence="6 7">CCMP332</strain>
    </source>
</reference>
<name>A0ABD3PCN8_9STRA</name>
<dbReference type="GO" id="GO:0008033">
    <property type="term" value="P:tRNA processing"/>
    <property type="evidence" value="ECO:0007669"/>
    <property type="project" value="UniProtKB-KW"/>
</dbReference>
<dbReference type="Pfam" id="PF01926">
    <property type="entry name" value="MMR_HSR1"/>
    <property type="match status" value="1"/>
</dbReference>
<dbReference type="PANTHER" id="PTHR42714">
    <property type="entry name" value="TRNA MODIFICATION GTPASE GTPBP3"/>
    <property type="match status" value="1"/>
</dbReference>
<evidence type="ECO:0000313" key="6">
    <source>
        <dbReference type="EMBL" id="KAL3784936.1"/>
    </source>
</evidence>